<dbReference type="AlphaFoldDB" id="A0A0E9PSG4"/>
<reference evidence="1" key="1">
    <citation type="submission" date="2014-11" db="EMBL/GenBank/DDBJ databases">
        <authorList>
            <person name="Amaro Gonzalez C."/>
        </authorList>
    </citation>
    <scope>NUCLEOTIDE SEQUENCE</scope>
</reference>
<proteinExistence type="predicted"/>
<name>A0A0E9PSG4_ANGAN</name>
<protein>
    <submittedName>
        <fullName evidence="1">Uncharacterized protein</fullName>
    </submittedName>
</protein>
<accession>A0A0E9PSG4</accession>
<sequence>MSLLFIRHQTSSSPTKWKLTQAYCERLLIGIPKKTTLLHPWLCENIQNALWIFRINQSEELDVY</sequence>
<evidence type="ECO:0000313" key="1">
    <source>
        <dbReference type="EMBL" id="JAH07030.1"/>
    </source>
</evidence>
<organism evidence="1">
    <name type="scientific">Anguilla anguilla</name>
    <name type="common">European freshwater eel</name>
    <name type="synonym">Muraena anguilla</name>
    <dbReference type="NCBI Taxonomy" id="7936"/>
    <lineage>
        <taxon>Eukaryota</taxon>
        <taxon>Metazoa</taxon>
        <taxon>Chordata</taxon>
        <taxon>Craniata</taxon>
        <taxon>Vertebrata</taxon>
        <taxon>Euteleostomi</taxon>
        <taxon>Actinopterygii</taxon>
        <taxon>Neopterygii</taxon>
        <taxon>Teleostei</taxon>
        <taxon>Anguilliformes</taxon>
        <taxon>Anguillidae</taxon>
        <taxon>Anguilla</taxon>
    </lineage>
</organism>
<dbReference type="EMBL" id="GBXM01101547">
    <property type="protein sequence ID" value="JAH07030.1"/>
    <property type="molecule type" value="Transcribed_RNA"/>
</dbReference>
<reference evidence="1" key="2">
    <citation type="journal article" date="2015" name="Fish Shellfish Immunol.">
        <title>Early steps in the European eel (Anguilla anguilla)-Vibrio vulnificus interaction in the gills: Role of the RtxA13 toxin.</title>
        <authorList>
            <person name="Callol A."/>
            <person name="Pajuelo D."/>
            <person name="Ebbesson L."/>
            <person name="Teles M."/>
            <person name="MacKenzie S."/>
            <person name="Amaro C."/>
        </authorList>
    </citation>
    <scope>NUCLEOTIDE SEQUENCE</scope>
</reference>